<evidence type="ECO:0000256" key="1">
    <source>
        <dbReference type="SAM" id="MobiDB-lite"/>
    </source>
</evidence>
<gene>
    <name evidence="2" type="ORF">TBRA_LOCUS1296</name>
</gene>
<protein>
    <submittedName>
        <fullName evidence="2">Uncharacterized protein</fullName>
    </submittedName>
</protein>
<dbReference type="EMBL" id="CADCXV010000283">
    <property type="protein sequence ID" value="CAB0029242.1"/>
    <property type="molecule type" value="Genomic_DNA"/>
</dbReference>
<keyword evidence="3" id="KW-1185">Reference proteome</keyword>
<organism evidence="2 3">
    <name type="scientific">Trichogramma brassicae</name>
    <dbReference type="NCBI Taxonomy" id="86971"/>
    <lineage>
        <taxon>Eukaryota</taxon>
        <taxon>Metazoa</taxon>
        <taxon>Ecdysozoa</taxon>
        <taxon>Arthropoda</taxon>
        <taxon>Hexapoda</taxon>
        <taxon>Insecta</taxon>
        <taxon>Pterygota</taxon>
        <taxon>Neoptera</taxon>
        <taxon>Endopterygota</taxon>
        <taxon>Hymenoptera</taxon>
        <taxon>Apocrita</taxon>
        <taxon>Proctotrupomorpha</taxon>
        <taxon>Chalcidoidea</taxon>
        <taxon>Trichogrammatidae</taxon>
        <taxon>Trichogramma</taxon>
    </lineage>
</organism>
<reference evidence="2 3" key="1">
    <citation type="submission" date="2020-02" db="EMBL/GenBank/DDBJ databases">
        <authorList>
            <person name="Ferguson B K."/>
        </authorList>
    </citation>
    <scope>NUCLEOTIDE SEQUENCE [LARGE SCALE GENOMIC DNA]</scope>
</reference>
<sequence length="85" mass="9544">MRAIAAIRGILARSSSRISATRARDLLDCVATMSRRMSADRRSRSQIRSARRSARSPIVDPRGCAADRRRDLADAQRECTAERRT</sequence>
<feature type="region of interest" description="Disordered" evidence="1">
    <location>
        <begin position="36"/>
        <end position="71"/>
    </location>
</feature>
<dbReference type="AlphaFoldDB" id="A0A6H5HUU3"/>
<evidence type="ECO:0000313" key="3">
    <source>
        <dbReference type="Proteomes" id="UP000479190"/>
    </source>
</evidence>
<evidence type="ECO:0000313" key="2">
    <source>
        <dbReference type="EMBL" id="CAB0029242.1"/>
    </source>
</evidence>
<name>A0A6H5HUU3_9HYME</name>
<accession>A0A6H5HUU3</accession>
<dbReference type="Proteomes" id="UP000479190">
    <property type="component" value="Unassembled WGS sequence"/>
</dbReference>
<proteinExistence type="predicted"/>